<keyword evidence="3" id="KW-1185">Reference proteome</keyword>
<dbReference type="HOGENOM" id="CLU_2608757_0_0_1"/>
<reference evidence="3" key="1">
    <citation type="submission" date="2013-02" db="EMBL/GenBank/DDBJ databases">
        <authorList>
            <person name="Hughes D."/>
        </authorList>
    </citation>
    <scope>NUCLEOTIDE SEQUENCE</scope>
    <source>
        <strain>Durham</strain>
        <strain evidence="3">NC isolate 2 -- Noor lab</strain>
    </source>
</reference>
<evidence type="ECO:0000256" key="1">
    <source>
        <dbReference type="SAM" id="Phobius"/>
    </source>
</evidence>
<sequence>MTVSVCVGLQIGAWLNYQLGYLVTPNSSPPYDIIWPNYQMFGLLLLRTILGLCCIVATRALSKSICYAFVRWNRFYSVE</sequence>
<name>T1GYT9_MEGSC</name>
<dbReference type="Proteomes" id="UP000015102">
    <property type="component" value="Unassembled WGS sequence"/>
</dbReference>
<keyword evidence="1" id="KW-0472">Membrane</keyword>
<organism evidence="2 3">
    <name type="scientific">Megaselia scalaris</name>
    <name type="common">Humpbacked fly</name>
    <name type="synonym">Phora scalaris</name>
    <dbReference type="NCBI Taxonomy" id="36166"/>
    <lineage>
        <taxon>Eukaryota</taxon>
        <taxon>Metazoa</taxon>
        <taxon>Ecdysozoa</taxon>
        <taxon>Arthropoda</taxon>
        <taxon>Hexapoda</taxon>
        <taxon>Insecta</taxon>
        <taxon>Pterygota</taxon>
        <taxon>Neoptera</taxon>
        <taxon>Endopterygota</taxon>
        <taxon>Diptera</taxon>
        <taxon>Brachycera</taxon>
        <taxon>Muscomorpha</taxon>
        <taxon>Platypezoidea</taxon>
        <taxon>Phoridae</taxon>
        <taxon>Megaseliini</taxon>
        <taxon>Megaselia</taxon>
    </lineage>
</organism>
<dbReference type="AlphaFoldDB" id="T1GYT9"/>
<reference evidence="2" key="2">
    <citation type="submission" date="2015-06" db="UniProtKB">
        <authorList>
            <consortium name="EnsemblMetazoa"/>
        </authorList>
    </citation>
    <scope>IDENTIFICATION</scope>
</reference>
<dbReference type="EMBL" id="CAQQ02069758">
    <property type="status" value="NOT_ANNOTATED_CDS"/>
    <property type="molecule type" value="Genomic_DNA"/>
</dbReference>
<keyword evidence="1" id="KW-0812">Transmembrane</keyword>
<dbReference type="EnsemblMetazoa" id="MESCA009026-RA">
    <property type="protein sequence ID" value="MESCA009026-PA"/>
    <property type="gene ID" value="MESCA009026"/>
</dbReference>
<evidence type="ECO:0000313" key="3">
    <source>
        <dbReference type="Proteomes" id="UP000015102"/>
    </source>
</evidence>
<dbReference type="EMBL" id="CAQQ02069757">
    <property type="status" value="NOT_ANNOTATED_CDS"/>
    <property type="molecule type" value="Genomic_DNA"/>
</dbReference>
<keyword evidence="1" id="KW-1133">Transmembrane helix</keyword>
<evidence type="ECO:0000313" key="2">
    <source>
        <dbReference type="EnsemblMetazoa" id="MESCA009026-PA"/>
    </source>
</evidence>
<protein>
    <submittedName>
        <fullName evidence="2">Uncharacterized protein</fullName>
    </submittedName>
</protein>
<accession>T1GYT9</accession>
<feature type="transmembrane region" description="Helical" evidence="1">
    <location>
        <begin position="38"/>
        <end position="61"/>
    </location>
</feature>
<dbReference type="EMBL" id="CAQQ02069756">
    <property type="status" value="NOT_ANNOTATED_CDS"/>
    <property type="molecule type" value="Genomic_DNA"/>
</dbReference>
<proteinExistence type="predicted"/>
<dbReference type="STRING" id="36166.T1GYT9"/>